<proteinExistence type="predicted"/>
<dbReference type="AlphaFoldDB" id="A0AAN7YFV9"/>
<dbReference type="InterPro" id="IPR007497">
    <property type="entry name" value="SIMPL/DUF541"/>
</dbReference>
<gene>
    <name evidence="2" type="ORF">LTR62_004701</name>
</gene>
<comment type="caution">
    <text evidence="2">The sequence shown here is derived from an EMBL/GenBank/DDBJ whole genome shotgun (WGS) entry which is preliminary data.</text>
</comment>
<evidence type="ECO:0000256" key="1">
    <source>
        <dbReference type="SAM" id="SignalP"/>
    </source>
</evidence>
<dbReference type="Proteomes" id="UP001310890">
    <property type="component" value="Unassembled WGS sequence"/>
</dbReference>
<evidence type="ECO:0000313" key="3">
    <source>
        <dbReference type="Proteomes" id="UP001310890"/>
    </source>
</evidence>
<reference evidence="2" key="1">
    <citation type="submission" date="2023-08" db="EMBL/GenBank/DDBJ databases">
        <title>Black Yeasts Isolated from many extreme environments.</title>
        <authorList>
            <person name="Coleine C."/>
            <person name="Stajich J.E."/>
            <person name="Selbmann L."/>
        </authorList>
    </citation>
    <scope>NUCLEOTIDE SEQUENCE</scope>
    <source>
        <strain evidence="2">CCFEE 5401</strain>
    </source>
</reference>
<organism evidence="2 3">
    <name type="scientific">Meristemomyces frigidus</name>
    <dbReference type="NCBI Taxonomy" id="1508187"/>
    <lineage>
        <taxon>Eukaryota</taxon>
        <taxon>Fungi</taxon>
        <taxon>Dikarya</taxon>
        <taxon>Ascomycota</taxon>
        <taxon>Pezizomycotina</taxon>
        <taxon>Dothideomycetes</taxon>
        <taxon>Dothideomycetidae</taxon>
        <taxon>Mycosphaerellales</taxon>
        <taxon>Teratosphaeriaceae</taxon>
        <taxon>Meristemomyces</taxon>
    </lineage>
</organism>
<sequence>MFSGYIPLALCALLGTAQCRSNKQSVDQSVLSNKGPAYLLVSIHDDVSTSRQADIASISIRIKTINETEDVARSEVASRKDKLEELLSSYLPKITVRKDESHITRGWSSSEISLLKASDREKMWQMEEDDFSYKDGIEDTETNMSNGSYVGTTKACARFDEFTKLQAFAQAVEADKDFSSASIEWSLSESARKHAKIELRRAALHKFQTAGVEYAAAYSYSTATLIELEEHYTDERADRSRGVCCGRDRYWPLDDTRLSEVLAEDYEVPLIKLVTDMSAKLGLE</sequence>
<name>A0AAN7YFV9_9PEZI</name>
<protein>
    <submittedName>
        <fullName evidence="2">Uncharacterized protein</fullName>
    </submittedName>
</protein>
<accession>A0AAN7YFV9</accession>
<dbReference type="EMBL" id="JAVRRL010000036">
    <property type="protein sequence ID" value="KAK5111781.1"/>
    <property type="molecule type" value="Genomic_DNA"/>
</dbReference>
<dbReference type="Pfam" id="PF04402">
    <property type="entry name" value="SIMPL"/>
    <property type="match status" value="1"/>
</dbReference>
<keyword evidence="1" id="KW-0732">Signal</keyword>
<evidence type="ECO:0000313" key="2">
    <source>
        <dbReference type="EMBL" id="KAK5111781.1"/>
    </source>
</evidence>
<feature type="chain" id="PRO_5043018978" evidence="1">
    <location>
        <begin position="20"/>
        <end position="284"/>
    </location>
</feature>
<feature type="signal peptide" evidence="1">
    <location>
        <begin position="1"/>
        <end position="19"/>
    </location>
</feature>